<evidence type="ECO:0000256" key="4">
    <source>
        <dbReference type="ARBA" id="ARBA00022759"/>
    </source>
</evidence>
<evidence type="ECO:0000256" key="1">
    <source>
        <dbReference type="ARBA" id="ARBA00008172"/>
    </source>
</evidence>
<dbReference type="PANTHER" id="PTHR38039:SF1">
    <property type="entry name" value="TOXIN YOEB"/>
    <property type="match status" value="1"/>
</dbReference>
<evidence type="ECO:0000256" key="6">
    <source>
        <dbReference type="ARBA" id="ARBA00030388"/>
    </source>
</evidence>
<organism evidence="7 8">
    <name type="scientific">Thorsellia kenyensis</name>
    <dbReference type="NCBI Taxonomy" id="1549888"/>
    <lineage>
        <taxon>Bacteria</taxon>
        <taxon>Pseudomonadati</taxon>
        <taxon>Pseudomonadota</taxon>
        <taxon>Gammaproteobacteria</taxon>
        <taxon>Enterobacterales</taxon>
        <taxon>Thorselliaceae</taxon>
        <taxon>Thorsellia</taxon>
    </lineage>
</organism>
<dbReference type="PANTHER" id="PTHR38039">
    <property type="entry name" value="TOXIN YOEB"/>
    <property type="match status" value="1"/>
</dbReference>
<evidence type="ECO:0000256" key="3">
    <source>
        <dbReference type="ARBA" id="ARBA00022722"/>
    </source>
</evidence>
<proteinExistence type="inferred from homology"/>
<keyword evidence="4" id="KW-0255">Endonuclease</keyword>
<evidence type="ECO:0000256" key="2">
    <source>
        <dbReference type="ARBA" id="ARBA00022649"/>
    </source>
</evidence>
<dbReference type="NCBIfam" id="TIGR02116">
    <property type="entry name" value="toxin_Txe_YoeB"/>
    <property type="match status" value="1"/>
</dbReference>
<accession>A0ABV6CBU1</accession>
<dbReference type="Pfam" id="PF06769">
    <property type="entry name" value="YoeB_toxin"/>
    <property type="match status" value="1"/>
</dbReference>
<protein>
    <recommendedName>
        <fullName evidence="6">Putative mRNA interferase YoeB</fullName>
    </recommendedName>
</protein>
<keyword evidence="2" id="KW-1277">Toxin-antitoxin system</keyword>
<gene>
    <name evidence="7" type="ORF">ACFFIT_10250</name>
</gene>
<evidence type="ECO:0000313" key="7">
    <source>
        <dbReference type="EMBL" id="MFC0180456.1"/>
    </source>
</evidence>
<dbReference type="RefSeq" id="WP_385877575.1">
    <property type="nucleotide sequence ID" value="NZ_JBHLXE010000101.1"/>
</dbReference>
<keyword evidence="8" id="KW-1185">Reference proteome</keyword>
<comment type="similarity">
    <text evidence="1">Belongs to the YoeB family.</text>
</comment>
<comment type="caution">
    <text evidence="7">The sequence shown here is derived from an EMBL/GenBank/DDBJ whole genome shotgun (WGS) entry which is preliminary data.</text>
</comment>
<dbReference type="Gene3D" id="3.30.2310.20">
    <property type="entry name" value="RelE-like"/>
    <property type="match status" value="1"/>
</dbReference>
<dbReference type="EMBL" id="JBHLXE010000101">
    <property type="protein sequence ID" value="MFC0180456.1"/>
    <property type="molecule type" value="Genomic_DNA"/>
</dbReference>
<sequence length="87" mass="10345">MNIDFTPQSWEEYQNWLTLDKKITKKINSLLKEIVRTPYEGKGKPEALKGNLSGCWSRRIDDKHRLVYRIIEDRCQIIQCFGHYGDD</sequence>
<dbReference type="Proteomes" id="UP001589758">
    <property type="component" value="Unassembled WGS sequence"/>
</dbReference>
<evidence type="ECO:0000313" key="8">
    <source>
        <dbReference type="Proteomes" id="UP001589758"/>
    </source>
</evidence>
<evidence type="ECO:0000256" key="5">
    <source>
        <dbReference type="ARBA" id="ARBA00022801"/>
    </source>
</evidence>
<dbReference type="SUPFAM" id="SSF143011">
    <property type="entry name" value="RelE-like"/>
    <property type="match status" value="1"/>
</dbReference>
<dbReference type="InterPro" id="IPR035093">
    <property type="entry name" value="RelE/ParE_toxin_dom_sf"/>
</dbReference>
<reference evidence="7 8" key="1">
    <citation type="submission" date="2024-09" db="EMBL/GenBank/DDBJ databases">
        <authorList>
            <person name="Sun Q."/>
            <person name="Mori K."/>
        </authorList>
    </citation>
    <scope>NUCLEOTIDE SEQUENCE [LARGE SCALE GENOMIC DNA]</scope>
    <source>
        <strain evidence="7 8">CCM 8545</strain>
    </source>
</reference>
<dbReference type="InterPro" id="IPR009614">
    <property type="entry name" value="YoeB_toxin"/>
</dbReference>
<name>A0ABV6CBU1_9GAMM</name>
<keyword evidence="3" id="KW-0540">Nuclease</keyword>
<keyword evidence="5" id="KW-0378">Hydrolase</keyword>